<feature type="compositionally biased region" description="Polar residues" evidence="1">
    <location>
        <begin position="160"/>
        <end position="175"/>
    </location>
</feature>
<organism evidence="3 4">
    <name type="scientific">Mollisia scopiformis</name>
    <name type="common">Conifer needle endophyte fungus</name>
    <name type="synonym">Phialocephala scopiformis</name>
    <dbReference type="NCBI Taxonomy" id="149040"/>
    <lineage>
        <taxon>Eukaryota</taxon>
        <taxon>Fungi</taxon>
        <taxon>Dikarya</taxon>
        <taxon>Ascomycota</taxon>
        <taxon>Pezizomycotina</taxon>
        <taxon>Leotiomycetes</taxon>
        <taxon>Helotiales</taxon>
        <taxon>Mollisiaceae</taxon>
        <taxon>Mollisia</taxon>
    </lineage>
</organism>
<dbReference type="RefSeq" id="XP_018067403.1">
    <property type="nucleotide sequence ID" value="XM_018211005.1"/>
</dbReference>
<dbReference type="InterPro" id="IPR001005">
    <property type="entry name" value="SANT/Myb"/>
</dbReference>
<reference evidence="3 4" key="1">
    <citation type="submission" date="2015-10" db="EMBL/GenBank/DDBJ databases">
        <title>Full genome of DAOMC 229536 Phialocephala scopiformis, a fungal endophyte of spruce producing the potent anti-insectan compound rugulosin.</title>
        <authorList>
            <consortium name="DOE Joint Genome Institute"/>
            <person name="Walker A.K."/>
            <person name="Frasz S.L."/>
            <person name="Seifert K.A."/>
            <person name="Miller J.D."/>
            <person name="Mondo S.J."/>
            <person name="Labutti K."/>
            <person name="Lipzen A."/>
            <person name="Dockter R."/>
            <person name="Kennedy M."/>
            <person name="Grigoriev I.V."/>
            <person name="Spatafora J.W."/>
        </authorList>
    </citation>
    <scope>NUCLEOTIDE SEQUENCE [LARGE SCALE GENOMIC DNA]</scope>
    <source>
        <strain evidence="3 4">CBS 120377</strain>
    </source>
</reference>
<dbReference type="CDD" id="cd00167">
    <property type="entry name" value="SANT"/>
    <property type="match status" value="1"/>
</dbReference>
<feature type="compositionally biased region" description="Basic and acidic residues" evidence="1">
    <location>
        <begin position="592"/>
        <end position="604"/>
    </location>
</feature>
<feature type="compositionally biased region" description="Polar residues" evidence="1">
    <location>
        <begin position="106"/>
        <end position="151"/>
    </location>
</feature>
<feature type="compositionally biased region" description="Basic residues" evidence="1">
    <location>
        <begin position="642"/>
        <end position="656"/>
    </location>
</feature>
<proteinExistence type="predicted"/>
<evidence type="ECO:0000256" key="1">
    <source>
        <dbReference type="SAM" id="MobiDB-lite"/>
    </source>
</evidence>
<feature type="compositionally biased region" description="Basic residues" evidence="1">
    <location>
        <begin position="255"/>
        <end position="267"/>
    </location>
</feature>
<protein>
    <recommendedName>
        <fullName evidence="2">Myb-like domain-containing protein</fullName>
    </recommendedName>
</protein>
<dbReference type="Gene3D" id="1.10.10.60">
    <property type="entry name" value="Homeodomain-like"/>
    <property type="match status" value="1"/>
</dbReference>
<dbReference type="EMBL" id="KQ947423">
    <property type="protein sequence ID" value="KUJ13048.1"/>
    <property type="molecule type" value="Genomic_DNA"/>
</dbReference>
<dbReference type="GO" id="GO:0000126">
    <property type="term" value="C:transcription factor TFIIIB complex"/>
    <property type="evidence" value="ECO:0007669"/>
    <property type="project" value="TreeGrafter"/>
</dbReference>
<dbReference type="InterPro" id="IPR039467">
    <property type="entry name" value="TFIIIB_B''_Myb"/>
</dbReference>
<accession>A0A194WYL5</accession>
<dbReference type="OrthoDB" id="272624at2759"/>
<dbReference type="GO" id="GO:0070898">
    <property type="term" value="P:RNA polymerase III preinitiation complex assembly"/>
    <property type="evidence" value="ECO:0007669"/>
    <property type="project" value="TreeGrafter"/>
</dbReference>
<evidence type="ECO:0000313" key="4">
    <source>
        <dbReference type="Proteomes" id="UP000070700"/>
    </source>
</evidence>
<feature type="compositionally biased region" description="Polar residues" evidence="1">
    <location>
        <begin position="395"/>
        <end position="405"/>
    </location>
</feature>
<dbReference type="Pfam" id="PF15963">
    <property type="entry name" value="Myb_DNA-bind_7"/>
    <property type="match status" value="1"/>
</dbReference>
<evidence type="ECO:0000259" key="2">
    <source>
        <dbReference type="SMART" id="SM00717"/>
    </source>
</evidence>
<dbReference type="STRING" id="149040.A0A194WYL5"/>
<feature type="compositionally biased region" description="Polar residues" evidence="1">
    <location>
        <begin position="87"/>
        <end position="96"/>
    </location>
</feature>
<feature type="compositionally biased region" description="Low complexity" evidence="1">
    <location>
        <begin position="406"/>
        <end position="419"/>
    </location>
</feature>
<dbReference type="GO" id="GO:0001156">
    <property type="term" value="F:TFIIIC-class transcription factor complex binding"/>
    <property type="evidence" value="ECO:0007669"/>
    <property type="project" value="TreeGrafter"/>
</dbReference>
<sequence length="673" mass="73129">MLKGRSKSFAPKSVPRAPKRKAQDDAQEPPAKRVSMTPDRPSESTPEVQQVDNPLPTPSSSAAVVQETSSGVSAAITNTPAREPSPANHTPDSQRAAQHIPAIETVASNNAPAIESSSINNAPPVSRSVVSAESTNEEASQASRVVAQSQAPEGPILASIETNNRPQSRSPSPAHNASHDGGNYRYPSPENIARIVESEPSGTPANMGPPGGQLGAAGDVAAIVRTGEIVQMAVLNPDGTTGGIVEEPASGTEKGKKKRKVVRRRKVQTAEDDGDDNRATIDMGLSKAKRQTGKRSKRKDADKKKQREETPSDAEDEKIDPTTLRMTDLCKDLRIGKKFSLHDVIKQRVIKKKLEVQRNRLRENHPELVTILDAEDEDDEARLVAARQVAAAGPSGTNAESNSEDAAQTPAQEATTEPEGTSSLQYRLVDGNIVVDEQSLVVNRQREAQAAHAEMEEVEENDFTRVITSATFMKREKSNAWDALATDQFYKALSQYGTDFETIAKLFPHRNRRQIKLKFNNEERKNPAKITRYLTQPKKAMDKEQFERLSGIKLETVEEIKKEQDRLDAEHEASLAKVLEDLAATDRAKKAEIAKTSEKREAARRALNSVGDDSEEDEAPGRAGESSKENAAPVVAASTTAKGKKKAAPKKPRRNKHSNEAGGEEVVVLGTIE</sequence>
<feature type="compositionally biased region" description="Basic residues" evidence="1">
    <location>
        <begin position="287"/>
        <end position="298"/>
    </location>
</feature>
<name>A0A194WYL5_MOLSC</name>
<evidence type="ECO:0000313" key="3">
    <source>
        <dbReference type="EMBL" id="KUJ13048.1"/>
    </source>
</evidence>
<dbReference type="KEGG" id="psco:LY89DRAFT_623168"/>
<dbReference type="SUPFAM" id="SSF46689">
    <property type="entry name" value="Homeodomain-like"/>
    <property type="match status" value="1"/>
</dbReference>
<dbReference type="PANTHER" id="PTHR22929">
    <property type="entry name" value="RNA POLYMERASE III TRANSCRIPTION INITIATION FACTOR B"/>
    <property type="match status" value="1"/>
</dbReference>
<feature type="compositionally biased region" description="Polar residues" evidence="1">
    <location>
        <begin position="43"/>
        <end position="80"/>
    </location>
</feature>
<dbReference type="AlphaFoldDB" id="A0A194WYL5"/>
<dbReference type="GeneID" id="28820731"/>
<dbReference type="PANTHER" id="PTHR22929:SF0">
    <property type="entry name" value="TRANSCRIPTION FACTOR TFIIIB COMPONENT B'' HOMOLOG"/>
    <property type="match status" value="1"/>
</dbReference>
<feature type="domain" description="Myb-like" evidence="2">
    <location>
        <begin position="477"/>
        <end position="525"/>
    </location>
</feature>
<dbReference type="Proteomes" id="UP000070700">
    <property type="component" value="Unassembled WGS sequence"/>
</dbReference>
<gene>
    <name evidence="3" type="ORF">LY89DRAFT_623168</name>
</gene>
<feature type="region of interest" description="Disordered" evidence="1">
    <location>
        <begin position="1"/>
        <end position="216"/>
    </location>
</feature>
<feature type="region of interest" description="Disordered" evidence="1">
    <location>
        <begin position="389"/>
        <end position="423"/>
    </location>
</feature>
<dbReference type="InParanoid" id="A0A194WYL5"/>
<dbReference type="InterPro" id="IPR009057">
    <property type="entry name" value="Homeodomain-like_sf"/>
</dbReference>
<keyword evidence="4" id="KW-1185">Reference proteome</keyword>
<feature type="region of interest" description="Disordered" evidence="1">
    <location>
        <begin position="237"/>
        <end position="318"/>
    </location>
</feature>
<feature type="compositionally biased region" description="Basic and acidic residues" evidence="1">
    <location>
        <begin position="299"/>
        <end position="310"/>
    </location>
</feature>
<dbReference type="SMART" id="SM00717">
    <property type="entry name" value="SANT"/>
    <property type="match status" value="1"/>
</dbReference>
<feature type="region of interest" description="Disordered" evidence="1">
    <location>
        <begin position="592"/>
        <end position="673"/>
    </location>
</feature>